<gene>
    <name evidence="2" type="ORF">SNEC2469_LOCUS33801</name>
</gene>
<feature type="compositionally biased region" description="Basic and acidic residues" evidence="1">
    <location>
        <begin position="141"/>
        <end position="170"/>
    </location>
</feature>
<dbReference type="AlphaFoldDB" id="A0A813C8S5"/>
<protein>
    <submittedName>
        <fullName evidence="2">Uncharacterized protein</fullName>
    </submittedName>
</protein>
<keyword evidence="3" id="KW-1185">Reference proteome</keyword>
<feature type="region of interest" description="Disordered" evidence="1">
    <location>
        <begin position="1"/>
        <end position="46"/>
    </location>
</feature>
<evidence type="ECO:0000313" key="3">
    <source>
        <dbReference type="Proteomes" id="UP000601435"/>
    </source>
</evidence>
<feature type="compositionally biased region" description="Polar residues" evidence="1">
    <location>
        <begin position="1"/>
        <end position="11"/>
    </location>
</feature>
<proteinExistence type="predicted"/>
<sequence length="241" mass="26628">MAPGMVQTSVHGKTDAATTRRATTSGTLGRDTKMAIKDNDDWGNSARSLSTSEGLGYFTSWVSARFLDLEVARRSESTTPSTIVFMLAYEKSDALYRRPKRTNFAHMTEHDRDPANEEDSEHNDEAIPQEVAEALMTYQSAKEKYRAQQRARETTDGDKPTKDGDRDGDQRGAPGGGDREAKVRAIKARSFCGGCGRRGHWHKDDECPLNRGDHAKGDSGVKNIAMTNVMPADVFTLKHMS</sequence>
<evidence type="ECO:0000313" key="2">
    <source>
        <dbReference type="EMBL" id="CAE7940188.1"/>
    </source>
</evidence>
<feature type="region of interest" description="Disordered" evidence="1">
    <location>
        <begin position="100"/>
        <end position="124"/>
    </location>
</feature>
<organism evidence="2 3">
    <name type="scientific">Symbiodinium necroappetens</name>
    <dbReference type="NCBI Taxonomy" id="1628268"/>
    <lineage>
        <taxon>Eukaryota</taxon>
        <taxon>Sar</taxon>
        <taxon>Alveolata</taxon>
        <taxon>Dinophyceae</taxon>
        <taxon>Suessiales</taxon>
        <taxon>Symbiodiniaceae</taxon>
        <taxon>Symbiodinium</taxon>
    </lineage>
</organism>
<dbReference type="EMBL" id="CAJNJA010090613">
    <property type="protein sequence ID" value="CAE7940188.1"/>
    <property type="molecule type" value="Genomic_DNA"/>
</dbReference>
<feature type="region of interest" description="Disordered" evidence="1">
    <location>
        <begin position="141"/>
        <end position="182"/>
    </location>
</feature>
<comment type="caution">
    <text evidence="2">The sequence shown here is derived from an EMBL/GenBank/DDBJ whole genome shotgun (WGS) entry which is preliminary data.</text>
</comment>
<accession>A0A813C8S5</accession>
<feature type="compositionally biased region" description="Low complexity" evidence="1">
    <location>
        <begin position="15"/>
        <end position="29"/>
    </location>
</feature>
<evidence type="ECO:0000256" key="1">
    <source>
        <dbReference type="SAM" id="MobiDB-lite"/>
    </source>
</evidence>
<dbReference type="Proteomes" id="UP000601435">
    <property type="component" value="Unassembled WGS sequence"/>
</dbReference>
<reference evidence="2" key="1">
    <citation type="submission" date="2021-02" db="EMBL/GenBank/DDBJ databases">
        <authorList>
            <person name="Dougan E. K."/>
            <person name="Rhodes N."/>
            <person name="Thang M."/>
            <person name="Chan C."/>
        </authorList>
    </citation>
    <scope>NUCLEOTIDE SEQUENCE</scope>
</reference>
<feature type="non-terminal residue" evidence="2">
    <location>
        <position position="1"/>
    </location>
</feature>
<feature type="compositionally biased region" description="Basic and acidic residues" evidence="1">
    <location>
        <begin position="30"/>
        <end position="40"/>
    </location>
</feature>
<name>A0A813C8S5_9DINO</name>